<dbReference type="InterPro" id="IPR024757">
    <property type="entry name" value="FtsZ_C"/>
</dbReference>
<dbReference type="InterPro" id="IPR037103">
    <property type="entry name" value="Tubulin/FtsZ-like_C"/>
</dbReference>
<evidence type="ECO:0000313" key="14">
    <source>
        <dbReference type="Proteomes" id="UP000294854"/>
    </source>
</evidence>
<dbReference type="GO" id="GO:0043093">
    <property type="term" value="P:FtsZ-dependent cytokinesis"/>
    <property type="evidence" value="ECO:0007669"/>
    <property type="project" value="UniProtKB-UniRule"/>
</dbReference>
<dbReference type="GO" id="GO:0000917">
    <property type="term" value="P:division septum assembly"/>
    <property type="evidence" value="ECO:0007669"/>
    <property type="project" value="UniProtKB-KW"/>
</dbReference>
<keyword evidence="5 8" id="KW-0342">GTP-binding</keyword>
<dbReference type="Pfam" id="PF12327">
    <property type="entry name" value="FtsZ_C"/>
    <property type="match status" value="1"/>
</dbReference>
<dbReference type="PROSITE" id="PS01134">
    <property type="entry name" value="FTSZ_1"/>
    <property type="match status" value="1"/>
</dbReference>
<feature type="binding site" evidence="8">
    <location>
        <begin position="109"/>
        <end position="111"/>
    </location>
    <ligand>
        <name>GTP</name>
        <dbReference type="ChEBI" id="CHEBI:37565"/>
    </ligand>
</feature>
<evidence type="ECO:0000313" key="13">
    <source>
        <dbReference type="EMBL" id="TDG80664.1"/>
    </source>
</evidence>
<proteinExistence type="inferred from homology"/>
<evidence type="ECO:0000259" key="12">
    <source>
        <dbReference type="SMART" id="SM00865"/>
    </source>
</evidence>
<keyword evidence="7 8" id="KW-0131">Cell cycle</keyword>
<feature type="domain" description="Tubulin/FtsZ 2-layer sandwich" evidence="12">
    <location>
        <begin position="208"/>
        <end position="325"/>
    </location>
</feature>
<dbReference type="InterPro" id="IPR018316">
    <property type="entry name" value="Tubulin/FtsZ_2-layer-sand-dom"/>
</dbReference>
<comment type="similarity">
    <text evidence="1 8">Belongs to the FtsZ family.</text>
</comment>
<keyword evidence="6 8" id="KW-0717">Septation</keyword>
<dbReference type="Gene3D" id="3.30.1330.20">
    <property type="entry name" value="Tubulin/FtsZ, C-terminal domain"/>
    <property type="match status" value="1"/>
</dbReference>
<feature type="binding site" evidence="8">
    <location>
        <begin position="22"/>
        <end position="26"/>
    </location>
    <ligand>
        <name>GTP</name>
        <dbReference type="ChEBI" id="CHEBI:37565"/>
    </ligand>
</feature>
<dbReference type="OrthoDB" id="9813375at2"/>
<dbReference type="SUPFAM" id="SSF52490">
    <property type="entry name" value="Tubulin nucleotide-binding domain-like"/>
    <property type="match status" value="1"/>
</dbReference>
<evidence type="ECO:0000256" key="10">
    <source>
        <dbReference type="SAM" id="MobiDB-lite"/>
    </source>
</evidence>
<dbReference type="AlphaFoldDB" id="A0A4R5NTG1"/>
<keyword evidence="2 8" id="KW-0963">Cytoplasm</keyword>
<evidence type="ECO:0000256" key="3">
    <source>
        <dbReference type="ARBA" id="ARBA00022618"/>
    </source>
</evidence>
<evidence type="ECO:0000256" key="9">
    <source>
        <dbReference type="NCBIfam" id="TIGR00065"/>
    </source>
</evidence>
<protein>
    <recommendedName>
        <fullName evidence="8 9">Cell division protein FtsZ</fullName>
    </recommendedName>
</protein>
<feature type="domain" description="Tubulin/FtsZ GTPase" evidence="11">
    <location>
        <begin position="14"/>
        <end position="206"/>
    </location>
</feature>
<dbReference type="InterPro" id="IPR036525">
    <property type="entry name" value="Tubulin/FtsZ_GTPase_sf"/>
</dbReference>
<dbReference type="InterPro" id="IPR020805">
    <property type="entry name" value="Cell_div_FtsZ_CS"/>
</dbReference>
<evidence type="ECO:0000256" key="6">
    <source>
        <dbReference type="ARBA" id="ARBA00023210"/>
    </source>
</evidence>
<gene>
    <name evidence="8" type="primary">ftsZ</name>
    <name evidence="13" type="ORF">C5L31_001240</name>
</gene>
<dbReference type="SMART" id="SM00865">
    <property type="entry name" value="Tubulin_C"/>
    <property type="match status" value="1"/>
</dbReference>
<dbReference type="HAMAP" id="MF_00909">
    <property type="entry name" value="FtsZ"/>
    <property type="match status" value="1"/>
</dbReference>
<dbReference type="GO" id="GO:0005737">
    <property type="term" value="C:cytoplasm"/>
    <property type="evidence" value="ECO:0007669"/>
    <property type="project" value="UniProtKB-SubCell"/>
</dbReference>
<dbReference type="STRING" id="1122149.FD44_GL000571"/>
<comment type="function">
    <text evidence="8">Essential cell division protein that forms a contractile ring structure (Z ring) at the future cell division site. The regulation of the ring assembly controls the timing and the location of cell division. One of the functions of the FtsZ ring is to recruit other cell division proteins to the septum to produce a new cell wall between the dividing cells. Binds GTP and shows GTPase activity.</text>
</comment>
<feature type="compositionally biased region" description="Basic and acidic residues" evidence="10">
    <location>
        <begin position="344"/>
        <end position="364"/>
    </location>
</feature>
<evidence type="ECO:0000256" key="1">
    <source>
        <dbReference type="ARBA" id="ARBA00009690"/>
    </source>
</evidence>
<name>A0A4R5NTG1_9LACO</name>
<dbReference type="PRINTS" id="PR00423">
    <property type="entry name" value="CELLDVISFTSZ"/>
</dbReference>
<dbReference type="PANTHER" id="PTHR30314">
    <property type="entry name" value="CELL DIVISION PROTEIN FTSZ-RELATED"/>
    <property type="match status" value="1"/>
</dbReference>
<dbReference type="GO" id="GO:0003924">
    <property type="term" value="F:GTPase activity"/>
    <property type="evidence" value="ECO:0007669"/>
    <property type="project" value="UniProtKB-UniRule"/>
</dbReference>
<dbReference type="InterPro" id="IPR045061">
    <property type="entry name" value="FtsZ/CetZ"/>
</dbReference>
<feature type="binding site" evidence="8">
    <location>
        <position position="188"/>
    </location>
    <ligand>
        <name>GTP</name>
        <dbReference type="ChEBI" id="CHEBI:37565"/>
    </ligand>
</feature>
<feature type="binding site" evidence="8">
    <location>
        <position position="144"/>
    </location>
    <ligand>
        <name>GTP</name>
        <dbReference type="ChEBI" id="CHEBI:37565"/>
    </ligand>
</feature>
<dbReference type="RefSeq" id="WP_010620112.1">
    <property type="nucleotide sequence ID" value="NZ_PUFO01000007.1"/>
</dbReference>
<feature type="region of interest" description="Disordered" evidence="10">
    <location>
        <begin position="320"/>
        <end position="422"/>
    </location>
</feature>
<dbReference type="InterPro" id="IPR008280">
    <property type="entry name" value="Tub_FtsZ_C"/>
</dbReference>
<dbReference type="Proteomes" id="UP000294854">
    <property type="component" value="Unassembled WGS sequence"/>
</dbReference>
<comment type="subunit">
    <text evidence="8">Homodimer. Polymerizes to form a dynamic ring structure in a strictly GTP-dependent manner. Interacts directly with several other division proteins.</text>
</comment>
<evidence type="ECO:0000256" key="7">
    <source>
        <dbReference type="ARBA" id="ARBA00023306"/>
    </source>
</evidence>
<accession>A0A4R5NTG1</accession>
<feature type="compositionally biased region" description="Basic and acidic residues" evidence="10">
    <location>
        <begin position="372"/>
        <end position="385"/>
    </location>
</feature>
<organism evidence="13 14">
    <name type="scientific">Secundilactobacillus malefermentans</name>
    <dbReference type="NCBI Taxonomy" id="176292"/>
    <lineage>
        <taxon>Bacteria</taxon>
        <taxon>Bacillati</taxon>
        <taxon>Bacillota</taxon>
        <taxon>Bacilli</taxon>
        <taxon>Lactobacillales</taxon>
        <taxon>Lactobacillaceae</taxon>
        <taxon>Secundilactobacillus</taxon>
    </lineage>
</organism>
<evidence type="ECO:0000256" key="5">
    <source>
        <dbReference type="ARBA" id="ARBA00023134"/>
    </source>
</evidence>
<dbReference type="InterPro" id="IPR000158">
    <property type="entry name" value="Cell_div_FtsZ"/>
</dbReference>
<reference evidence="13 14" key="1">
    <citation type="journal article" date="2019" name="Appl. Microbiol. Biotechnol.">
        <title>Uncovering carbohydrate metabolism through a genotype-phenotype association study of 56 lactic acid bacteria genomes.</title>
        <authorList>
            <person name="Buron-Moles G."/>
            <person name="Chailyan A."/>
            <person name="Dolejs I."/>
            <person name="Forster J."/>
            <person name="Miks M.H."/>
        </authorList>
    </citation>
    <scope>NUCLEOTIDE SEQUENCE [LARGE SCALE GENOMIC DNA]</scope>
    <source>
        <strain evidence="13 14">ATCC 49373</strain>
    </source>
</reference>
<dbReference type="Gene3D" id="3.40.50.1440">
    <property type="entry name" value="Tubulin/FtsZ, GTPase domain"/>
    <property type="match status" value="1"/>
</dbReference>
<dbReference type="PANTHER" id="PTHR30314:SF3">
    <property type="entry name" value="MITOCHONDRIAL DIVISION PROTEIN FSZA"/>
    <property type="match status" value="1"/>
</dbReference>
<dbReference type="InterPro" id="IPR003008">
    <property type="entry name" value="Tubulin_FtsZ_GTPase"/>
</dbReference>
<dbReference type="SMART" id="SM00864">
    <property type="entry name" value="Tubulin"/>
    <property type="match status" value="1"/>
</dbReference>
<dbReference type="NCBIfam" id="TIGR00065">
    <property type="entry name" value="ftsZ"/>
    <property type="match status" value="1"/>
</dbReference>
<dbReference type="Pfam" id="PF00091">
    <property type="entry name" value="Tubulin"/>
    <property type="match status" value="1"/>
</dbReference>
<evidence type="ECO:0000259" key="11">
    <source>
        <dbReference type="SMART" id="SM00864"/>
    </source>
</evidence>
<evidence type="ECO:0000256" key="4">
    <source>
        <dbReference type="ARBA" id="ARBA00022741"/>
    </source>
</evidence>
<comment type="caution">
    <text evidence="13">The sequence shown here is derived from an EMBL/GenBank/DDBJ whole genome shotgun (WGS) entry which is preliminary data.</text>
</comment>
<sequence>MEFSLDSTQNHGATIKVIGVGGGGSNAVNRMIAEDVKGVEFIVANTDVQALESSNAETKIQLGPKLTRGLGAGSDPDVGAKAAQESEEAITEALQGADMVFVTAGMGGGTGNGAAPLVAKIAKDQGALTVGVVTRPFSFEGPKRSRYAAEGVAALKENVDTLIIIANNRLLEIVDKKTPMMEAFQEADNVVRQGVQSISDLITSPGYVNLDFADVKTVMSNQGSALMGIGSANGENRTEEATKKAISSPLLEVSIDGAEQVLLNITGGPDLSLYETQAASEIVSSAATSDVNILFGTSIDENLGDEVRVTVIATGIDKKREERANHQTRTARHTDSSVSTPDNKATESEESRDPFGNWDMRHEPANTNRPQPKQDDEFSGVKKPDFNIFGNNDSAKETPTEQDDSNNLDTPPFFKHRRNKDQ</sequence>
<feature type="binding site" evidence="8">
    <location>
        <position position="140"/>
    </location>
    <ligand>
        <name>GTP</name>
        <dbReference type="ChEBI" id="CHEBI:37565"/>
    </ligand>
</feature>
<comment type="subcellular location">
    <subcellularLocation>
        <location evidence="8">Cytoplasm</location>
    </subcellularLocation>
    <text evidence="8">Assembles at midcell at the inner surface of the cytoplasmic membrane.</text>
</comment>
<keyword evidence="4 8" id="KW-0547">Nucleotide-binding</keyword>
<dbReference type="GO" id="GO:0005525">
    <property type="term" value="F:GTP binding"/>
    <property type="evidence" value="ECO:0007669"/>
    <property type="project" value="UniProtKB-UniRule"/>
</dbReference>
<evidence type="ECO:0000256" key="2">
    <source>
        <dbReference type="ARBA" id="ARBA00022490"/>
    </source>
</evidence>
<keyword evidence="3 8" id="KW-0132">Cell division</keyword>
<dbReference type="CDD" id="cd02201">
    <property type="entry name" value="FtsZ_type1"/>
    <property type="match status" value="1"/>
</dbReference>
<dbReference type="GO" id="GO:0032153">
    <property type="term" value="C:cell division site"/>
    <property type="evidence" value="ECO:0007669"/>
    <property type="project" value="UniProtKB-UniRule"/>
</dbReference>
<dbReference type="EMBL" id="PUFO01000007">
    <property type="protein sequence ID" value="TDG80664.1"/>
    <property type="molecule type" value="Genomic_DNA"/>
</dbReference>
<evidence type="ECO:0000256" key="8">
    <source>
        <dbReference type="HAMAP-Rule" id="MF_00909"/>
    </source>
</evidence>
<dbReference type="GO" id="GO:0051258">
    <property type="term" value="P:protein polymerization"/>
    <property type="evidence" value="ECO:0007669"/>
    <property type="project" value="UniProtKB-UniRule"/>
</dbReference>
<dbReference type="FunFam" id="3.40.50.1440:FF:000023">
    <property type="entry name" value="Cell division protein FtsZ"/>
    <property type="match status" value="1"/>
</dbReference>
<keyword evidence="14" id="KW-1185">Reference proteome</keyword>
<dbReference type="SUPFAM" id="SSF55307">
    <property type="entry name" value="Tubulin C-terminal domain-like"/>
    <property type="match status" value="1"/>
</dbReference>